<comment type="caution">
    <text evidence="2">The sequence shown here is derived from an EMBL/GenBank/DDBJ whole genome shotgun (WGS) entry which is preliminary data.</text>
</comment>
<sequence length="236" mass="26596">MSETRRRRPAPPQPEAPCAVLRISSRNYSSWSLRGWLILRLSGLPFETELVSPDDPATRAELLLQSSSILLPCLRHDGAELWDTLAIAEYLNELRPEAGLLPAERLARARCRSICGEMHAGFHALRSSLPMNLRAHVPGFTVWSAARADLERIFSLWRGCLAHWGGPWLFGDRPCLADAMYAPVVLRCRSYDVALDEACEGYARTILGWPEVQEWIAAARQEPEARITELEFDAEF</sequence>
<evidence type="ECO:0000259" key="1">
    <source>
        <dbReference type="PROSITE" id="PS50404"/>
    </source>
</evidence>
<dbReference type="InterPro" id="IPR036249">
    <property type="entry name" value="Thioredoxin-like_sf"/>
</dbReference>
<dbReference type="Pfam" id="PF13409">
    <property type="entry name" value="GST_N_2"/>
    <property type="match status" value="1"/>
</dbReference>
<gene>
    <name evidence="2" type="ORF">JMJ56_20400</name>
</gene>
<dbReference type="EMBL" id="JAETWB010000013">
    <property type="protein sequence ID" value="MBL6080381.1"/>
    <property type="molecule type" value="Genomic_DNA"/>
</dbReference>
<dbReference type="SUPFAM" id="SSF47616">
    <property type="entry name" value="GST C-terminal domain-like"/>
    <property type="match status" value="1"/>
</dbReference>
<dbReference type="Pfam" id="PF13410">
    <property type="entry name" value="GST_C_2"/>
    <property type="match status" value="1"/>
</dbReference>
<dbReference type="InterPro" id="IPR004045">
    <property type="entry name" value="Glutathione_S-Trfase_N"/>
</dbReference>
<dbReference type="Proteomes" id="UP000660885">
    <property type="component" value="Unassembled WGS sequence"/>
</dbReference>
<reference evidence="2 3" key="1">
    <citation type="submission" date="2021-01" db="EMBL/GenBank/DDBJ databases">
        <title>Belnapia mucosa sp. nov. and Belnapia arida sp. nov., isolated from the Tabernas Desert (Almeria, Spain).</title>
        <authorList>
            <person name="Molina-Menor E."/>
            <person name="Vidal-Verdu A."/>
            <person name="Calonge A."/>
            <person name="Satari L."/>
            <person name="Pereto J."/>
            <person name="Porcar M."/>
        </authorList>
    </citation>
    <scope>NUCLEOTIDE SEQUENCE [LARGE SCALE GENOMIC DNA]</scope>
    <source>
        <strain evidence="2 3">T18</strain>
    </source>
</reference>
<dbReference type="SUPFAM" id="SSF52833">
    <property type="entry name" value="Thioredoxin-like"/>
    <property type="match status" value="1"/>
</dbReference>
<name>A0ABS1UAT3_9PROT</name>
<dbReference type="CDD" id="cd03194">
    <property type="entry name" value="GST_C_3"/>
    <property type="match status" value="1"/>
</dbReference>
<evidence type="ECO:0000313" key="3">
    <source>
        <dbReference type="Proteomes" id="UP000660885"/>
    </source>
</evidence>
<dbReference type="InterPro" id="IPR036282">
    <property type="entry name" value="Glutathione-S-Trfase_C_sf"/>
</dbReference>
<dbReference type="PROSITE" id="PS50404">
    <property type="entry name" value="GST_NTER"/>
    <property type="match status" value="1"/>
</dbReference>
<dbReference type="Gene3D" id="1.20.1050.10">
    <property type="match status" value="1"/>
</dbReference>
<dbReference type="Gene3D" id="3.40.30.10">
    <property type="entry name" value="Glutaredoxin"/>
    <property type="match status" value="1"/>
</dbReference>
<evidence type="ECO:0000313" key="2">
    <source>
        <dbReference type="EMBL" id="MBL6080381.1"/>
    </source>
</evidence>
<proteinExistence type="predicted"/>
<protein>
    <submittedName>
        <fullName evidence="2">Glutathione S-transferase</fullName>
    </submittedName>
</protein>
<feature type="domain" description="GST N-terminal" evidence="1">
    <location>
        <begin position="19"/>
        <end position="99"/>
    </location>
</feature>
<keyword evidence="3" id="KW-1185">Reference proteome</keyword>
<organism evidence="2 3">
    <name type="scientific">Belnapia arida</name>
    <dbReference type="NCBI Taxonomy" id="2804533"/>
    <lineage>
        <taxon>Bacteria</taxon>
        <taxon>Pseudomonadati</taxon>
        <taxon>Pseudomonadota</taxon>
        <taxon>Alphaproteobacteria</taxon>
        <taxon>Acetobacterales</taxon>
        <taxon>Roseomonadaceae</taxon>
        <taxon>Belnapia</taxon>
    </lineage>
</organism>
<dbReference type="PANTHER" id="PTHR43968:SF6">
    <property type="entry name" value="GLUTATHIONE S-TRANSFERASE OMEGA"/>
    <property type="match status" value="1"/>
</dbReference>
<dbReference type="RefSeq" id="WP_202833616.1">
    <property type="nucleotide sequence ID" value="NZ_JAETWB010000013.1"/>
</dbReference>
<dbReference type="PANTHER" id="PTHR43968">
    <property type="match status" value="1"/>
</dbReference>
<accession>A0ABS1UAT3</accession>
<dbReference type="InterPro" id="IPR050983">
    <property type="entry name" value="GST_Omega/HSP26"/>
</dbReference>